<feature type="transmembrane region" description="Helical" evidence="1">
    <location>
        <begin position="6"/>
        <end position="25"/>
    </location>
</feature>
<evidence type="ECO:0000313" key="2">
    <source>
        <dbReference type="EMBL" id="SIT75273.1"/>
    </source>
</evidence>
<keyword evidence="1" id="KW-1133">Transmembrane helix</keyword>
<dbReference type="Proteomes" id="UP000186997">
    <property type="component" value="Unassembled WGS sequence"/>
</dbReference>
<dbReference type="AlphaFoldDB" id="A0A1R3WB57"/>
<accession>A0A1R3WB57</accession>
<dbReference type="EMBL" id="FTPR01000001">
    <property type="protein sequence ID" value="SIT75273.1"/>
    <property type="molecule type" value="Genomic_DNA"/>
</dbReference>
<keyword evidence="1" id="KW-0812">Transmembrane</keyword>
<evidence type="ECO:0000256" key="1">
    <source>
        <dbReference type="SAM" id="Phobius"/>
    </source>
</evidence>
<keyword evidence="3" id="KW-1185">Reference proteome</keyword>
<name>A0A1R3WB57_9RHOB</name>
<dbReference type="OrthoDB" id="7877093at2"/>
<reference evidence="3" key="1">
    <citation type="submission" date="2017-01" db="EMBL/GenBank/DDBJ databases">
        <authorList>
            <person name="Varghese N."/>
            <person name="Submissions S."/>
        </authorList>
    </citation>
    <scope>NUCLEOTIDE SEQUENCE [LARGE SCALE GENOMIC DNA]</scope>
    <source>
        <strain evidence="3">DSM 29591</strain>
    </source>
</reference>
<feature type="transmembrane region" description="Helical" evidence="1">
    <location>
        <begin position="62"/>
        <end position="87"/>
    </location>
</feature>
<dbReference type="RefSeq" id="WP_055292054.1">
    <property type="nucleotide sequence ID" value="NZ_FTPR01000001.1"/>
</dbReference>
<protein>
    <submittedName>
        <fullName evidence="2">Uncharacterized protein</fullName>
    </submittedName>
</protein>
<sequence length="95" mass="10112">MTDLWIFLLMLLCAMIPFAALTRFMRAGQSGLSLSIVSAIGAVLVIAIYASGRPFGVDPVLAITVAMLACVPALLGALAGALLGWLLRRRDDRRP</sequence>
<keyword evidence="1" id="KW-0472">Membrane</keyword>
<feature type="transmembrane region" description="Helical" evidence="1">
    <location>
        <begin position="32"/>
        <end position="50"/>
    </location>
</feature>
<evidence type="ECO:0000313" key="3">
    <source>
        <dbReference type="Proteomes" id="UP000186997"/>
    </source>
</evidence>
<gene>
    <name evidence="2" type="ORF">SAMN05421665_0175</name>
</gene>
<organism evidence="2 3">
    <name type="scientific">Yoonia rosea</name>
    <dbReference type="NCBI Taxonomy" id="287098"/>
    <lineage>
        <taxon>Bacteria</taxon>
        <taxon>Pseudomonadati</taxon>
        <taxon>Pseudomonadota</taxon>
        <taxon>Alphaproteobacteria</taxon>
        <taxon>Rhodobacterales</taxon>
        <taxon>Paracoccaceae</taxon>
        <taxon>Yoonia</taxon>
    </lineage>
</organism>
<dbReference type="STRING" id="287098.SAMN05421665_0175"/>
<proteinExistence type="predicted"/>